<evidence type="ECO:0000256" key="1">
    <source>
        <dbReference type="ARBA" id="ARBA00009902"/>
    </source>
</evidence>
<dbReference type="Proteomes" id="UP000616779">
    <property type="component" value="Unassembled WGS sequence"/>
</dbReference>
<dbReference type="SMART" id="SM00560">
    <property type="entry name" value="LamGL"/>
    <property type="match status" value="1"/>
</dbReference>
<name>A0ABX1Y9F8_9BACL</name>
<dbReference type="Pfam" id="PF02368">
    <property type="entry name" value="Big_2"/>
    <property type="match status" value="1"/>
</dbReference>
<gene>
    <name evidence="8" type="ORF">GC098_36035</name>
</gene>
<comment type="similarity">
    <text evidence="1">Belongs to the glycosyl hydrolase 32 family.</text>
</comment>
<dbReference type="Pfam" id="PF13385">
    <property type="entry name" value="Laminin_G_3"/>
    <property type="match status" value="1"/>
</dbReference>
<evidence type="ECO:0000259" key="6">
    <source>
        <dbReference type="SMART" id="SM00560"/>
    </source>
</evidence>
<evidence type="ECO:0000313" key="9">
    <source>
        <dbReference type="Proteomes" id="UP000616779"/>
    </source>
</evidence>
<comment type="caution">
    <text evidence="8">The sequence shown here is derived from an EMBL/GenBank/DDBJ whole genome shotgun (WGS) entry which is preliminary data.</text>
</comment>
<dbReference type="InterPro" id="IPR023296">
    <property type="entry name" value="Glyco_hydro_beta-prop_sf"/>
</dbReference>
<dbReference type="InterPro" id="IPR013148">
    <property type="entry name" value="Glyco_hydro_32_N"/>
</dbReference>
<evidence type="ECO:0000256" key="5">
    <source>
        <dbReference type="ARBA" id="ARBA00023295"/>
    </source>
</evidence>
<sequence>MKRGRVLFRFIARMRAMVLCLFVAGIQVFSPPSVVHAYSATITNPSFETGDLTGWTVVSGTSFSIAAVASDSSYWNKQAFNQHNFWHIWDGRGDNSKVGVLQSETFTLGGNGAVDFLIGGNNDISNLFVALVRDSDGVELMKATASNTDTYTRVNWNAAAYVGTVVKIKIVDNSTTGHINVDDFHVPQTASLHGHVQPALYNPDFELTDLIPNEIKGWMNISGDAFAPSNLVHENDYSQGGSFGKVGNYHLWGFKAGGESAVGVLKSSTFTLGGNGGIDFLVSGGRDLNNLYVALVRASDSVEVFKETGSNSEAYRRVFWDASAYIGQDLYIKIVDNSTGSWGHINVDDFNVFNSIYAGGLVGQWHLNDGTGTSATDTVSGNADPVAYHLNTDVYQPAQSPLWKSDGISGGALLFDGYSTSITHPANKFPTPTKAITVEAWVAPRNFESGAEGRLSAIVNQHNRESKEGFILGNYRSGVWGFQFGTGTDWREIMSDKQLPLDEWSYVVATYSSDTGLAALYLNGQQAASANFPVGQPILASDTDLLIGKNNQAFWLYGFNLNAFSGLIDEVKIRNQVVPAADIQSAYNSYVNALNGNLPTANNRIDRSILANDSQRPQFHAEPPSAWQNEPGGAIYFGGQYHVFYQSNPRGPYWDNIRWGHLVSSDMVHWRDAQDAVIPEKNAVDIDGAWAGGSVLDGNGIPVIFYTAGDNRRTPNQRINIARSTYAQDGDNDLNRWTKSPKVVVDQQAGQGIFGEFRDPFVFKDGSTWFMLVTSGIQDAQGNAVGGTALVYSTTDPTLETGWTYRGPLYVGNYTIYPQTGRVWELPNLRPLGTSGKYIFMINPAKMSSSEYQSRYTYYWIGTWNPTTAQFTPDNATPQLLDVGEHFTGPAAGLTSDGRTVIYSIAQGRRTATMDSNAGYAHNFGLPLNVYLRPDGKLGADPITELTSLRGTQLVNITTDTTFTAANTALSSISSDMYEIVAEIAPGTANEVGFSLRRSPGAEELTNVYYKKSSTEFWVDRTKGSLDPDVEKWYQGGVVDIGTENIKLHIYVDRSMIEAYLNGLKSLTTRAYPTRSDAEGIQLYANASPDTVIVKSLQVWAMNSAYTAVNPTGVSLPATKTIINGDSQLLQATVSPSNATNKDVTWTSSNSAVASVVGGNVTAKAVGTATITATTRIGGFTATSAITVVAEPAHGNLINPDLNDNLSGWTILSGDAFSNLDVTTAGDWGWGGPFNQSGNSHFWGAKNTIDSQVGSMRSQKFILGGNGQINFLIGGGNNYYDLYVALVRVSDGKELFKATGGDREAYSRVNWDASDYNGTQCYIKVVDNATGAWGHINVDDFHFPTQAPTTTTISNPDFETGNLTGWTVVSGTAFSNLAVASDTDWGWGCCFNQNGTYHVWGYKAGGDALVGVMQSTTFTLDGSGWIDFLIGGGNDINNEYVALVRASDGAELMKETGYNNEQYSRVYWDASAYLGEDVYIKVVDNSTVGWGHINVDDFHVYNMVSDITTGSRYQQYRETYHFTPKRKWMNDPSGLVYDNGEYHLFYQKNPTGTTWGPMFWGHAVSTDLVNWQDLPITLERDSNGYPWSGSVVVDTYNTSGFQTGTEAPMVAIFTQENSGVQVQSIAYSNDRGRTWTKYVSNPVMAMPTGLSVFRDPKVFWNAGTNNWVMVISAGDRVRFYTSANLKTWTYASEFGSLGGSHGGTWECPDLYQLPVDGNPANMKWVLSVSIGNGAPAGGSGFQYFVGQFNGTTFTNDNPSSTVLWRDNGSDNYAGTSFNNIPATDGRRIEIGWMNNWNYGQSIPASISRSTMTLPREAKLTTVGSAVYLATTPVTETNALRGTAASWMNQTIIPGSNLLSALSGNAWEIVAEFQNDTATATEYGFKVRKGPNDATVVGYNKMSSKMFVDRTASGESKFNSTFAARHEVVMSPDNNKVTLRIFVDRASVEAFGNNGKAVITDQIFPLLADSGLELYATGGNVTLNSLTAYNISPTTELTNHDFETGDLTGWTVVSGTAFSNSSVTSLTNWGWGGPFKQNNKYHLYGYLNGGDAAVGVLQSQTFTLGGSGKIDFLIGGGNNISNLYVALVRASDGVELMKATGANNEAYSHVFWDASAYLNTSCYIKIVDNNIGGWGHLNVDDFNVPVNTP</sequence>
<dbReference type="CDD" id="cd18622">
    <property type="entry name" value="GH32_Inu-like"/>
    <property type="match status" value="1"/>
</dbReference>
<dbReference type="SMART" id="SM00640">
    <property type="entry name" value="Glyco_32"/>
    <property type="match status" value="2"/>
</dbReference>
<dbReference type="Pfam" id="PF08244">
    <property type="entry name" value="Glyco_hydro_32C"/>
    <property type="match status" value="2"/>
</dbReference>
<dbReference type="SUPFAM" id="SSF49373">
    <property type="entry name" value="Invasin/intimin cell-adhesion fragments"/>
    <property type="match status" value="1"/>
</dbReference>
<keyword evidence="9" id="KW-1185">Reference proteome</keyword>
<dbReference type="CDD" id="cd08996">
    <property type="entry name" value="GH32_FFase"/>
    <property type="match status" value="1"/>
</dbReference>
<evidence type="ECO:0000256" key="4">
    <source>
        <dbReference type="ARBA" id="ARBA00023157"/>
    </source>
</evidence>
<evidence type="ECO:0000259" key="7">
    <source>
        <dbReference type="SMART" id="SM00635"/>
    </source>
</evidence>
<dbReference type="InterPro" id="IPR001362">
    <property type="entry name" value="Glyco_hydro_32"/>
</dbReference>
<dbReference type="InterPro" id="IPR013320">
    <property type="entry name" value="ConA-like_dom_sf"/>
</dbReference>
<feature type="domain" description="LamG-like jellyroll fold" evidence="6">
    <location>
        <begin position="434"/>
        <end position="581"/>
    </location>
</feature>
<dbReference type="Pfam" id="PF00251">
    <property type="entry name" value="Glyco_hydro_32N"/>
    <property type="match status" value="2"/>
</dbReference>
<accession>A0ABX1Y9F8</accession>
<organism evidence="8 9">
    <name type="scientific">Paenibacillus phytorum</name>
    <dbReference type="NCBI Taxonomy" id="2654977"/>
    <lineage>
        <taxon>Bacteria</taxon>
        <taxon>Bacillati</taxon>
        <taxon>Bacillota</taxon>
        <taxon>Bacilli</taxon>
        <taxon>Bacillales</taxon>
        <taxon>Paenibacillaceae</taxon>
        <taxon>Paenibacillus</taxon>
    </lineage>
</organism>
<reference evidence="8 9" key="1">
    <citation type="submission" date="2019-10" db="EMBL/GenBank/DDBJ databases">
        <title>Description of Paenibacillus terrestris sp. nov.</title>
        <authorList>
            <person name="Carlier A."/>
            <person name="Qi S."/>
        </authorList>
    </citation>
    <scope>NUCLEOTIDE SEQUENCE [LARGE SCALE GENOMIC DNA]</scope>
    <source>
        <strain evidence="8 9">LMG 31458</strain>
    </source>
</reference>
<dbReference type="Gene3D" id="2.60.120.200">
    <property type="match status" value="1"/>
</dbReference>
<keyword evidence="5" id="KW-0326">Glycosidase</keyword>
<dbReference type="InterPro" id="IPR003343">
    <property type="entry name" value="Big_2"/>
</dbReference>
<dbReference type="PANTHER" id="PTHR42800">
    <property type="entry name" value="EXOINULINASE INUD (AFU_ORTHOLOGUE AFUA_5G00480)"/>
    <property type="match status" value="1"/>
</dbReference>
<dbReference type="SUPFAM" id="SSF49899">
    <property type="entry name" value="Concanavalin A-like lectins/glucanases"/>
    <property type="match status" value="3"/>
</dbReference>
<keyword evidence="3" id="KW-0378">Hydrolase</keyword>
<dbReference type="SMART" id="SM00635">
    <property type="entry name" value="BID_2"/>
    <property type="match status" value="1"/>
</dbReference>
<proteinExistence type="inferred from homology"/>
<protein>
    <submittedName>
        <fullName evidence="8">Uncharacterized protein</fullName>
    </submittedName>
</protein>
<dbReference type="Gene3D" id="2.115.10.20">
    <property type="entry name" value="Glycosyl hydrolase domain, family 43"/>
    <property type="match status" value="2"/>
</dbReference>
<evidence type="ECO:0000256" key="3">
    <source>
        <dbReference type="ARBA" id="ARBA00022801"/>
    </source>
</evidence>
<keyword evidence="4" id="KW-1015">Disulfide bond</keyword>
<evidence type="ECO:0000313" key="8">
    <source>
        <dbReference type="EMBL" id="NOU76711.1"/>
    </source>
</evidence>
<keyword evidence="2" id="KW-0732">Signal</keyword>
<dbReference type="Gene3D" id="2.60.120.560">
    <property type="entry name" value="Exo-inulinase, domain 1"/>
    <property type="match status" value="2"/>
</dbReference>
<dbReference type="InterPro" id="IPR006558">
    <property type="entry name" value="LamG-like"/>
</dbReference>
<dbReference type="SUPFAM" id="SSF75005">
    <property type="entry name" value="Arabinanase/levansucrase/invertase"/>
    <property type="match status" value="2"/>
</dbReference>
<evidence type="ECO:0000256" key="2">
    <source>
        <dbReference type="ARBA" id="ARBA00022729"/>
    </source>
</evidence>
<dbReference type="Gene3D" id="2.60.120.260">
    <property type="entry name" value="Galactose-binding domain-like"/>
    <property type="match status" value="2"/>
</dbReference>
<dbReference type="InterPro" id="IPR008964">
    <property type="entry name" value="Invasin/intimin_cell_adhesion"/>
</dbReference>
<dbReference type="InterPro" id="IPR013189">
    <property type="entry name" value="Glyco_hydro_32_C"/>
</dbReference>
<dbReference type="PANTHER" id="PTHR42800:SF1">
    <property type="entry name" value="EXOINULINASE INUD (AFU_ORTHOLOGUE AFUA_5G00480)"/>
    <property type="match status" value="1"/>
</dbReference>
<feature type="domain" description="BIG2" evidence="7">
    <location>
        <begin position="1110"/>
        <end position="1185"/>
    </location>
</feature>
<dbReference type="Gene3D" id="2.60.40.1080">
    <property type="match status" value="1"/>
</dbReference>
<dbReference type="EMBL" id="WHOA01000246">
    <property type="protein sequence ID" value="NOU76711.1"/>
    <property type="molecule type" value="Genomic_DNA"/>
</dbReference>